<gene>
    <name evidence="2" type="ORF">C8P63_10152</name>
</gene>
<dbReference type="PANTHER" id="PTHR39164:SF1">
    <property type="entry name" value="PROTEIN CCDC"/>
    <property type="match status" value="1"/>
</dbReference>
<proteinExistence type="predicted"/>
<dbReference type="PIRSF" id="PIRSF021441">
    <property type="entry name" value="DUF1453"/>
    <property type="match status" value="1"/>
</dbReference>
<dbReference type="InterPro" id="IPR031306">
    <property type="entry name" value="CcdC"/>
</dbReference>
<dbReference type="EMBL" id="QBKR01000001">
    <property type="protein sequence ID" value="PTX64835.1"/>
    <property type="molecule type" value="Genomic_DNA"/>
</dbReference>
<feature type="transmembrane region" description="Helical" evidence="1">
    <location>
        <begin position="133"/>
        <end position="151"/>
    </location>
</feature>
<evidence type="ECO:0000313" key="3">
    <source>
        <dbReference type="Proteomes" id="UP000244240"/>
    </source>
</evidence>
<accession>A0A2T6C944</accession>
<dbReference type="InterPro" id="IPR058247">
    <property type="entry name" value="DUF1453"/>
</dbReference>
<comment type="caution">
    <text evidence="2">The sequence shown here is derived from an EMBL/GenBank/DDBJ whole genome shotgun (WGS) entry which is preliminary data.</text>
</comment>
<reference evidence="2 3" key="1">
    <citation type="submission" date="2018-04" db="EMBL/GenBank/DDBJ databases">
        <title>Genomic Encyclopedia of Archaeal and Bacterial Type Strains, Phase II (KMG-II): from individual species to whole genera.</title>
        <authorList>
            <person name="Goeker M."/>
        </authorList>
    </citation>
    <scope>NUCLEOTIDE SEQUENCE [LARGE SCALE GENOMIC DNA]</scope>
    <source>
        <strain evidence="2 3">DSM 45787</strain>
    </source>
</reference>
<name>A0A2T6C944_9BACL</name>
<keyword evidence="1" id="KW-1133">Transmembrane helix</keyword>
<keyword evidence="3" id="KW-1185">Reference proteome</keyword>
<feature type="transmembrane region" description="Helical" evidence="1">
    <location>
        <begin position="64"/>
        <end position="83"/>
    </location>
</feature>
<protein>
    <submittedName>
        <fullName evidence="2">Membrane protein CcdC involved in cytochrome C biogenesis</fullName>
    </submittedName>
</protein>
<dbReference type="PANTHER" id="PTHR39164">
    <property type="entry name" value="PROTEIN CCDC"/>
    <property type="match status" value="1"/>
</dbReference>
<evidence type="ECO:0000313" key="2">
    <source>
        <dbReference type="EMBL" id="PTX64835.1"/>
    </source>
</evidence>
<evidence type="ECO:0000256" key="1">
    <source>
        <dbReference type="SAM" id="Phobius"/>
    </source>
</evidence>
<feature type="transmembrane region" description="Helical" evidence="1">
    <location>
        <begin position="103"/>
        <end position="121"/>
    </location>
</feature>
<dbReference type="Pfam" id="PF07301">
    <property type="entry name" value="DUF1453"/>
    <property type="match status" value="1"/>
</dbReference>
<keyword evidence="1" id="KW-0812">Transmembrane</keyword>
<sequence length="166" mass="18744">MGNGIPPYLHVTVTLGTLLMALMFVVIRIRSAKKPTNAKKILMPPAGMSTGFLMFIFPPFRIPLTWGLAAFATGALLFAWPLIRTSRFRVRGGDIYLKRSKAFVSILFILLAVRMLAHEYVEHFITLEQTAGLFFILAFGMLLPWRVAMYLKYRKLKEQSSTSAAE</sequence>
<dbReference type="Proteomes" id="UP000244240">
    <property type="component" value="Unassembled WGS sequence"/>
</dbReference>
<feature type="transmembrane region" description="Helical" evidence="1">
    <location>
        <begin position="6"/>
        <end position="29"/>
    </location>
</feature>
<dbReference type="RefSeq" id="WP_108021329.1">
    <property type="nucleotide sequence ID" value="NZ_QBKR01000001.1"/>
</dbReference>
<dbReference type="AlphaFoldDB" id="A0A2T6C944"/>
<feature type="transmembrane region" description="Helical" evidence="1">
    <location>
        <begin position="41"/>
        <end position="58"/>
    </location>
</feature>
<keyword evidence="1" id="KW-0472">Membrane</keyword>
<organism evidence="2 3">
    <name type="scientific">Melghirimyces profundicolus</name>
    <dbReference type="NCBI Taxonomy" id="1242148"/>
    <lineage>
        <taxon>Bacteria</taxon>
        <taxon>Bacillati</taxon>
        <taxon>Bacillota</taxon>
        <taxon>Bacilli</taxon>
        <taxon>Bacillales</taxon>
        <taxon>Thermoactinomycetaceae</taxon>
        <taxon>Melghirimyces</taxon>
    </lineage>
</organism>
<dbReference type="OrthoDB" id="120091at2"/>